<name>A0ABR3UA98_9PLEO</name>
<dbReference type="InterPro" id="IPR051609">
    <property type="entry name" value="NmrA/Isoflavone_reductase-like"/>
</dbReference>
<keyword evidence="3" id="KW-0560">Oxidoreductase</keyword>
<dbReference type="RefSeq" id="XP_069303482.1">
    <property type="nucleotide sequence ID" value="XM_069455596.1"/>
</dbReference>
<protein>
    <recommendedName>
        <fullName evidence="4">NmrA-like domain-containing protein</fullName>
    </recommendedName>
</protein>
<dbReference type="Gene3D" id="3.90.25.10">
    <property type="entry name" value="UDP-galactose 4-epimerase, domain 1"/>
    <property type="match status" value="1"/>
</dbReference>
<dbReference type="PANTHER" id="PTHR47706:SF4">
    <property type="entry name" value="NMRA-LIKE DOMAIN-CONTAINING PROTEIN"/>
    <property type="match status" value="1"/>
</dbReference>
<evidence type="ECO:0000256" key="2">
    <source>
        <dbReference type="ARBA" id="ARBA00022857"/>
    </source>
</evidence>
<dbReference type="InterPro" id="IPR008030">
    <property type="entry name" value="NmrA-like"/>
</dbReference>
<reference evidence="5 6" key="1">
    <citation type="submission" date="2024-09" db="EMBL/GenBank/DDBJ databases">
        <title>T2T genomes of carrot and Alternaria dauci and their utility for understanding host-pathogen interaction during carrot leaf blight disease.</title>
        <authorList>
            <person name="Liu W."/>
            <person name="Xu S."/>
            <person name="Ou C."/>
            <person name="Liu X."/>
            <person name="Zhuang F."/>
            <person name="Deng X.W."/>
        </authorList>
    </citation>
    <scope>NUCLEOTIDE SEQUENCE [LARGE SCALE GENOMIC DNA]</scope>
    <source>
        <strain evidence="5 6">A2016</strain>
    </source>
</reference>
<dbReference type="Gene3D" id="3.40.50.720">
    <property type="entry name" value="NAD(P)-binding Rossmann-like Domain"/>
    <property type="match status" value="1"/>
</dbReference>
<evidence type="ECO:0000313" key="5">
    <source>
        <dbReference type="EMBL" id="KAL1792898.1"/>
    </source>
</evidence>
<evidence type="ECO:0000256" key="3">
    <source>
        <dbReference type="ARBA" id="ARBA00023002"/>
    </source>
</evidence>
<evidence type="ECO:0000259" key="4">
    <source>
        <dbReference type="Pfam" id="PF05368"/>
    </source>
</evidence>
<dbReference type="Pfam" id="PF05368">
    <property type="entry name" value="NmrA"/>
    <property type="match status" value="1"/>
</dbReference>
<keyword evidence="6" id="KW-1185">Reference proteome</keyword>
<dbReference type="InterPro" id="IPR036291">
    <property type="entry name" value="NAD(P)-bd_dom_sf"/>
</dbReference>
<comment type="caution">
    <text evidence="5">The sequence shown here is derived from an EMBL/GenBank/DDBJ whole genome shotgun (WGS) entry which is preliminary data.</text>
</comment>
<dbReference type="SUPFAM" id="SSF51735">
    <property type="entry name" value="NAD(P)-binding Rossmann-fold domains"/>
    <property type="match status" value="1"/>
</dbReference>
<feature type="domain" description="NmrA-like" evidence="4">
    <location>
        <begin position="2"/>
        <end position="274"/>
    </location>
</feature>
<dbReference type="PANTHER" id="PTHR47706">
    <property type="entry name" value="NMRA-LIKE FAMILY PROTEIN"/>
    <property type="match status" value="1"/>
</dbReference>
<keyword evidence="2" id="KW-0521">NADP</keyword>
<sequence>MSVVAVSGGTGKLGRTIVEAILEHGKHKVVVLARQSSESKAKELGVPVLGLDYSNVEAIRDVLESNDIGTVISTLNTMGDAEPEIALIKAADLSTVTKRFIPNSWGVRNTPEMAAILPMNQAKIAALNVLEASTLQYTSVVNGIFLDYYTVPKIPSHMGAFPVVIDMVNNAAAIPGSGDVPVAFTHTTDVARFVVTLLDLPTWQPESYIVGDKLTWKEFLVIAEEVKGVKFDVKFDPLEKLQKHEVTELPGHKDLYPFFPKQTMQPILAMFGNLFESGFCNIDATAERGGVKARGVRELLTEAWK</sequence>
<dbReference type="GeneID" id="96089727"/>
<accession>A0ABR3UA98</accession>
<gene>
    <name evidence="5" type="ORF">ACET3X_009405</name>
</gene>
<evidence type="ECO:0000313" key="6">
    <source>
        <dbReference type="Proteomes" id="UP001578633"/>
    </source>
</evidence>
<dbReference type="EMBL" id="JBHGVX010000009">
    <property type="protein sequence ID" value="KAL1792898.1"/>
    <property type="molecule type" value="Genomic_DNA"/>
</dbReference>
<evidence type="ECO:0000256" key="1">
    <source>
        <dbReference type="ARBA" id="ARBA00005725"/>
    </source>
</evidence>
<proteinExistence type="inferred from homology"/>
<dbReference type="Proteomes" id="UP001578633">
    <property type="component" value="Chromosome 9"/>
</dbReference>
<organism evidence="5 6">
    <name type="scientific">Alternaria dauci</name>
    <dbReference type="NCBI Taxonomy" id="48095"/>
    <lineage>
        <taxon>Eukaryota</taxon>
        <taxon>Fungi</taxon>
        <taxon>Dikarya</taxon>
        <taxon>Ascomycota</taxon>
        <taxon>Pezizomycotina</taxon>
        <taxon>Dothideomycetes</taxon>
        <taxon>Pleosporomycetidae</taxon>
        <taxon>Pleosporales</taxon>
        <taxon>Pleosporineae</taxon>
        <taxon>Pleosporaceae</taxon>
        <taxon>Alternaria</taxon>
        <taxon>Alternaria sect. Porri</taxon>
    </lineage>
</organism>
<comment type="similarity">
    <text evidence="1">Belongs to the NmrA-type oxidoreductase family. Isoflavone reductase subfamily.</text>
</comment>